<dbReference type="AlphaFoldDB" id="A0A8J2T2P2"/>
<evidence type="ECO:0000313" key="11">
    <source>
        <dbReference type="Proteomes" id="UP000019375"/>
    </source>
</evidence>
<dbReference type="PANTHER" id="PTHR10552:SF6">
    <property type="entry name" value="U2 SMALL NUCLEAR RIBONUCLEOPROTEIN A"/>
    <property type="match status" value="1"/>
</dbReference>
<keyword evidence="5" id="KW-0677">Repeat</keyword>
<dbReference type="InterPro" id="IPR032675">
    <property type="entry name" value="LRR_dom_sf"/>
</dbReference>
<keyword evidence="4" id="KW-0747">Spliceosome</keyword>
<evidence type="ECO:0000256" key="2">
    <source>
        <dbReference type="ARBA" id="ARBA00022614"/>
    </source>
</evidence>
<evidence type="ECO:0000256" key="1">
    <source>
        <dbReference type="ARBA" id="ARBA00004123"/>
    </source>
</evidence>
<dbReference type="PANTHER" id="PTHR10552">
    <property type="entry name" value="U2 SMALL NUCLEAR RIBONUCLEOPROTEIN A"/>
    <property type="match status" value="1"/>
</dbReference>
<dbReference type="Proteomes" id="UP000019375">
    <property type="component" value="Unassembled WGS sequence"/>
</dbReference>
<dbReference type="OrthoDB" id="433501at2759"/>
<evidence type="ECO:0000256" key="6">
    <source>
        <dbReference type="ARBA" id="ARBA00023187"/>
    </source>
</evidence>
<evidence type="ECO:0000256" key="3">
    <source>
        <dbReference type="ARBA" id="ARBA00022664"/>
    </source>
</evidence>
<dbReference type="GO" id="GO:0000398">
    <property type="term" value="P:mRNA splicing, via spliceosome"/>
    <property type="evidence" value="ECO:0007669"/>
    <property type="project" value="InterPro"/>
</dbReference>
<dbReference type="InterPro" id="IPR044640">
    <property type="entry name" value="RU2A"/>
</dbReference>
<evidence type="ECO:0000256" key="4">
    <source>
        <dbReference type="ARBA" id="ARBA00022728"/>
    </source>
</evidence>
<name>A0A8J2T2P2_ZYGB2</name>
<keyword evidence="6" id="KW-0508">mRNA splicing</keyword>
<evidence type="ECO:0000256" key="5">
    <source>
        <dbReference type="ARBA" id="ARBA00022737"/>
    </source>
</evidence>
<gene>
    <name evidence="10" type="ORF">BN860_05490g</name>
</gene>
<evidence type="ECO:0000256" key="9">
    <source>
        <dbReference type="ARBA" id="ARBA00024238"/>
    </source>
</evidence>
<accession>A0A8J2T2P2</accession>
<keyword evidence="2" id="KW-0433">Leucine-rich repeat</keyword>
<sequence>MKFTPSVVIDAPQYYVDHFNGKYDTDKCVVLRDMQLETDSDLMSISLKHLPSAVNILDLTNNELTEFPDLRNNPEIHTLLLARNQIGQLDGEHLPQNICNLVVCNNNLTSLEQLNGLKNCPKALKSLQLRGNQVCHVEDYREYVLRLVPGLQILDFSRVTDQERKNASKIILKDAETNSSNELLGAKSRDKNMEIMHMVVNRMSEERRNELNEQLIKATSLEEIAHIEKLLSGGV</sequence>
<dbReference type="EMBL" id="HG316455">
    <property type="protein sequence ID" value="CDF88242.1"/>
    <property type="molecule type" value="Genomic_DNA"/>
</dbReference>
<reference evidence="11" key="1">
    <citation type="journal article" date="2013" name="Genome Announc.">
        <title>Genome sequence of the food spoilage yeast Zygosaccharomyces bailii CLIB 213(T).</title>
        <authorList>
            <person name="Galeote V."/>
            <person name="Bigey F."/>
            <person name="Devillers H."/>
            <person name="Neuveglise C."/>
            <person name="Dequin S."/>
        </authorList>
    </citation>
    <scope>NUCLEOTIDE SEQUENCE [LARGE SCALE GENOMIC DNA]</scope>
    <source>
        <strain evidence="11">CLIB 213 / ATCC 58445 / CBS 680 / CCRC 21525 / NBRC 1098 / NCYC 1416 / NRRL Y-2227</strain>
    </source>
</reference>
<evidence type="ECO:0000313" key="10">
    <source>
        <dbReference type="EMBL" id="CDF88242.1"/>
    </source>
</evidence>
<organism evidence="10 11">
    <name type="scientific">Zygosaccharomyces bailii (strain CLIB 213 / ATCC 58445 / CBS 680 / BCRC 21525 / NBRC 1098 / NCYC 1416 / NRRL Y-2227)</name>
    <dbReference type="NCBI Taxonomy" id="1333698"/>
    <lineage>
        <taxon>Eukaryota</taxon>
        <taxon>Fungi</taxon>
        <taxon>Dikarya</taxon>
        <taxon>Ascomycota</taxon>
        <taxon>Saccharomycotina</taxon>
        <taxon>Saccharomycetes</taxon>
        <taxon>Saccharomycetales</taxon>
        <taxon>Saccharomycetaceae</taxon>
        <taxon>Zygosaccharomyces</taxon>
    </lineage>
</organism>
<dbReference type="Pfam" id="PF14580">
    <property type="entry name" value="LRR_9"/>
    <property type="match status" value="1"/>
</dbReference>
<dbReference type="GO" id="GO:0030620">
    <property type="term" value="F:U2 snRNA binding"/>
    <property type="evidence" value="ECO:0007669"/>
    <property type="project" value="InterPro"/>
</dbReference>
<dbReference type="GO" id="GO:0005681">
    <property type="term" value="C:spliceosomal complex"/>
    <property type="evidence" value="ECO:0007669"/>
    <property type="project" value="UniProtKB-KW"/>
</dbReference>
<dbReference type="Gene3D" id="3.80.10.10">
    <property type="entry name" value="Ribonuclease Inhibitor"/>
    <property type="match status" value="1"/>
</dbReference>
<keyword evidence="3" id="KW-0507">mRNA processing</keyword>
<dbReference type="FunFam" id="3.80.10.10:FF:000629">
    <property type="entry name" value="U2 snRNP component"/>
    <property type="match status" value="1"/>
</dbReference>
<dbReference type="SUPFAM" id="SSF52058">
    <property type="entry name" value="L domain-like"/>
    <property type="match status" value="1"/>
</dbReference>
<keyword evidence="7" id="KW-0539">Nucleus</keyword>
<keyword evidence="11" id="KW-1185">Reference proteome</keyword>
<dbReference type="GO" id="GO:0005686">
    <property type="term" value="C:U2 snRNP"/>
    <property type="evidence" value="ECO:0007669"/>
    <property type="project" value="TreeGrafter"/>
</dbReference>
<evidence type="ECO:0000256" key="8">
    <source>
        <dbReference type="ARBA" id="ARBA00024196"/>
    </source>
</evidence>
<protein>
    <recommendedName>
        <fullName evidence="9">U2 small nuclear ribonucleoprotein A'</fullName>
    </recommendedName>
</protein>
<comment type="subcellular location">
    <subcellularLocation>
        <location evidence="1">Nucleus</location>
    </subcellularLocation>
</comment>
<evidence type="ECO:0000256" key="7">
    <source>
        <dbReference type="ARBA" id="ARBA00023242"/>
    </source>
</evidence>
<proteinExistence type="inferred from homology"/>
<comment type="similarity">
    <text evidence="8">Belongs to the U2 small nuclear ribonucleoprotein A family.</text>
</comment>